<protein>
    <submittedName>
        <fullName evidence="1">Uncharacterized protein</fullName>
    </submittedName>
</protein>
<gene>
    <name evidence="1" type="ORF">NPIL_333741</name>
</gene>
<accession>A0A8X6NVR1</accession>
<proteinExistence type="predicted"/>
<comment type="caution">
    <text evidence="1">The sequence shown here is derived from an EMBL/GenBank/DDBJ whole genome shotgun (WGS) entry which is preliminary data.</text>
</comment>
<evidence type="ECO:0000313" key="1">
    <source>
        <dbReference type="EMBL" id="GFT34661.1"/>
    </source>
</evidence>
<organism evidence="1 2">
    <name type="scientific">Nephila pilipes</name>
    <name type="common">Giant wood spider</name>
    <name type="synonym">Nephila maculata</name>
    <dbReference type="NCBI Taxonomy" id="299642"/>
    <lineage>
        <taxon>Eukaryota</taxon>
        <taxon>Metazoa</taxon>
        <taxon>Ecdysozoa</taxon>
        <taxon>Arthropoda</taxon>
        <taxon>Chelicerata</taxon>
        <taxon>Arachnida</taxon>
        <taxon>Araneae</taxon>
        <taxon>Araneomorphae</taxon>
        <taxon>Entelegynae</taxon>
        <taxon>Araneoidea</taxon>
        <taxon>Nephilidae</taxon>
        <taxon>Nephila</taxon>
    </lineage>
</organism>
<name>A0A8X6NVR1_NEPPI</name>
<sequence>MEKSSVDSDCGLLFLRIGLFSPLGVDVVSVDSPSSAALCWSGLDGSRPEFIRPLSSSNRLQSQGRPIPSDAEGVGAPLTRWWDCLLRGAGRFNTLFSLGLSF</sequence>
<keyword evidence="2" id="KW-1185">Reference proteome</keyword>
<dbReference type="AlphaFoldDB" id="A0A8X6NVR1"/>
<dbReference type="Proteomes" id="UP000887013">
    <property type="component" value="Unassembled WGS sequence"/>
</dbReference>
<evidence type="ECO:0000313" key="2">
    <source>
        <dbReference type="Proteomes" id="UP000887013"/>
    </source>
</evidence>
<reference evidence="1" key="1">
    <citation type="submission" date="2020-08" db="EMBL/GenBank/DDBJ databases">
        <title>Multicomponent nature underlies the extraordinary mechanical properties of spider dragline silk.</title>
        <authorList>
            <person name="Kono N."/>
            <person name="Nakamura H."/>
            <person name="Mori M."/>
            <person name="Yoshida Y."/>
            <person name="Ohtoshi R."/>
            <person name="Malay A.D."/>
            <person name="Moran D.A.P."/>
            <person name="Tomita M."/>
            <person name="Numata K."/>
            <person name="Arakawa K."/>
        </authorList>
    </citation>
    <scope>NUCLEOTIDE SEQUENCE</scope>
</reference>
<dbReference type="EMBL" id="BMAW01108558">
    <property type="protein sequence ID" value="GFT34661.1"/>
    <property type="molecule type" value="Genomic_DNA"/>
</dbReference>